<dbReference type="Gene3D" id="3.40.50.12780">
    <property type="entry name" value="N-terminal domain of ligase-like"/>
    <property type="match status" value="1"/>
</dbReference>
<reference evidence="4 5" key="1">
    <citation type="submission" date="2006-05" db="EMBL/GenBank/DDBJ databases">
        <authorList>
            <person name="King G."/>
            <person name="Ferriera S."/>
            <person name="Johnson J."/>
            <person name="Kravitz S."/>
            <person name="Beeson K."/>
            <person name="Sutton G."/>
            <person name="Rogers Y.-H."/>
            <person name="Friedman R."/>
            <person name="Frazier M."/>
            <person name="Venter J.C."/>
        </authorList>
    </citation>
    <scope>NUCLEOTIDE SEQUENCE [LARGE SCALE GENOMIC DNA]</scope>
    <source>
        <strain evidence="5">ATCC 25650 / DSM 13394 / JCM 20685 / NBRC 16684 / NCIMB 2208 / IAM 12614 / B1</strain>
    </source>
</reference>
<dbReference type="InterPro" id="IPR042099">
    <property type="entry name" value="ANL_N_sf"/>
</dbReference>
<dbReference type="SUPFAM" id="SSF56801">
    <property type="entry name" value="Acetyl-CoA synthetase-like"/>
    <property type="match status" value="1"/>
</dbReference>
<accession>A0NX50</accession>
<gene>
    <name evidence="4" type="ORF">SIAM614_27093</name>
</gene>
<evidence type="ECO:0000259" key="2">
    <source>
        <dbReference type="Pfam" id="PF00501"/>
    </source>
</evidence>
<dbReference type="PROSITE" id="PS00455">
    <property type="entry name" value="AMP_BINDING"/>
    <property type="match status" value="1"/>
</dbReference>
<dbReference type="RefSeq" id="WP_006936812.1">
    <property type="nucleotide sequence ID" value="NZ_AAUW01000013.1"/>
</dbReference>
<sequence length="496" mass="52979">MNLARYCLTSAAPDPGKTALELVGAGGALLETWSYGTLTRTVLSVATGLRATGLSPGDRILLRIGHSSDFPLVFFGAIAGGFVPIPTSSQLTASEADAILADSGARMVLHDGHTVLPNAGSATLLDPEALVELKQAEPGDFAETHADDPAFLVYTSGTSGTPKGVLHAQRAASARRPMYAGWYGISASDRLLHAGAFNWTYTLGAGLMDPWANGATSVVYDGPRDPDLWPDLITDTRATLFAAVPSLYRRILKYGAVSPASFPELRHGLTAGEALPASLYREWTEHSGRELYEALGMSEISTYLSSGPSVPVKPGSPGKPQAGRKVAILSEAEDTPVPVSGPETGLLAVHRDEPGLMLGYWNRAEETAAAFRGDWFLTGDRARQDEDGYFWYEGRADDLMNAFGYRVAPEEVERVLAADPQVQEVAVTAVLAREGVSLITAFVVPALPGQLDIDRLAAFAAENLAEYKRPKVYKVLDQLPRTPSGKVRRSVLRAGD</sequence>
<dbReference type="PANTHER" id="PTHR43352:SF1">
    <property type="entry name" value="ANTHRANILATE--COA LIGASE"/>
    <property type="match status" value="1"/>
</dbReference>
<feature type="domain" description="AMP-dependent synthetase/ligase" evidence="2">
    <location>
        <begin position="11"/>
        <end position="361"/>
    </location>
</feature>
<dbReference type="Pfam" id="PF13193">
    <property type="entry name" value="AMP-binding_C"/>
    <property type="match status" value="1"/>
</dbReference>
<evidence type="ECO:0000256" key="1">
    <source>
        <dbReference type="ARBA" id="ARBA00022598"/>
    </source>
</evidence>
<dbReference type="InterPro" id="IPR020845">
    <property type="entry name" value="AMP-binding_CS"/>
</dbReference>
<evidence type="ECO:0000313" key="5">
    <source>
        <dbReference type="Proteomes" id="UP000004848"/>
    </source>
</evidence>
<dbReference type="AlphaFoldDB" id="A0NX50"/>
<dbReference type="Proteomes" id="UP000004848">
    <property type="component" value="Unassembled WGS sequence"/>
</dbReference>
<dbReference type="EMBL" id="AAUW01000013">
    <property type="protein sequence ID" value="EAV42699.1"/>
    <property type="molecule type" value="Genomic_DNA"/>
</dbReference>
<dbReference type="InterPro" id="IPR025110">
    <property type="entry name" value="AMP-bd_C"/>
</dbReference>
<proteinExistence type="predicted"/>
<dbReference type="GeneID" id="68847915"/>
<name>A0NX50_ROSAI</name>
<evidence type="ECO:0000313" key="4">
    <source>
        <dbReference type="EMBL" id="EAV42699.1"/>
    </source>
</evidence>
<dbReference type="OrthoDB" id="9803968at2"/>
<comment type="caution">
    <text evidence="4">The sequence shown here is derived from an EMBL/GenBank/DDBJ whole genome shotgun (WGS) entry which is preliminary data.</text>
</comment>
<protein>
    <submittedName>
        <fullName evidence="4">Benzoate-coenzyme A ligase, putative</fullName>
    </submittedName>
</protein>
<dbReference type="PANTHER" id="PTHR43352">
    <property type="entry name" value="ACETYL-COA SYNTHETASE"/>
    <property type="match status" value="1"/>
</dbReference>
<organism evidence="4 5">
    <name type="scientific">Roseibium aggregatum (strain ATCC 25650 / DSM 13394 / JCM 20685 / NBRC 16684 / NCIMB 2208 / IAM 12614 / B1)</name>
    <name type="common">Stappia aggregata</name>
    <dbReference type="NCBI Taxonomy" id="384765"/>
    <lineage>
        <taxon>Bacteria</taxon>
        <taxon>Pseudomonadati</taxon>
        <taxon>Pseudomonadota</taxon>
        <taxon>Alphaproteobacteria</taxon>
        <taxon>Hyphomicrobiales</taxon>
        <taxon>Stappiaceae</taxon>
        <taxon>Roseibium</taxon>
    </lineage>
</organism>
<keyword evidence="1 4" id="KW-0436">Ligase</keyword>
<dbReference type="eggNOG" id="COG0365">
    <property type="taxonomic scope" value="Bacteria"/>
</dbReference>
<dbReference type="InterPro" id="IPR000873">
    <property type="entry name" value="AMP-dep_synth/lig_dom"/>
</dbReference>
<feature type="domain" description="AMP-binding enzyme C-terminal" evidence="3">
    <location>
        <begin position="411"/>
        <end position="486"/>
    </location>
</feature>
<dbReference type="InterPro" id="IPR045851">
    <property type="entry name" value="AMP-bd_C_sf"/>
</dbReference>
<evidence type="ECO:0000259" key="3">
    <source>
        <dbReference type="Pfam" id="PF13193"/>
    </source>
</evidence>
<dbReference type="GO" id="GO:0044550">
    <property type="term" value="P:secondary metabolite biosynthetic process"/>
    <property type="evidence" value="ECO:0007669"/>
    <property type="project" value="TreeGrafter"/>
</dbReference>
<dbReference type="Pfam" id="PF00501">
    <property type="entry name" value="AMP-binding"/>
    <property type="match status" value="1"/>
</dbReference>
<dbReference type="Gene3D" id="3.30.300.30">
    <property type="match status" value="1"/>
</dbReference>
<dbReference type="GO" id="GO:0016878">
    <property type="term" value="F:acid-thiol ligase activity"/>
    <property type="evidence" value="ECO:0007669"/>
    <property type="project" value="TreeGrafter"/>
</dbReference>